<comment type="caution">
    <text evidence="1">The sequence shown here is derived from an EMBL/GenBank/DDBJ whole genome shotgun (WGS) entry which is preliminary data.</text>
</comment>
<gene>
    <name evidence="1" type="ORF">DFH07DRAFT_793791</name>
</gene>
<evidence type="ECO:0000313" key="2">
    <source>
        <dbReference type="Proteomes" id="UP001215280"/>
    </source>
</evidence>
<dbReference type="EMBL" id="JARJLG010000006">
    <property type="protein sequence ID" value="KAJ7780106.1"/>
    <property type="molecule type" value="Genomic_DNA"/>
</dbReference>
<dbReference type="AlphaFoldDB" id="A0AAD7NY73"/>
<protein>
    <recommendedName>
        <fullName evidence="3">F-box domain-containing protein</fullName>
    </recommendedName>
</protein>
<reference evidence="1" key="1">
    <citation type="submission" date="2023-03" db="EMBL/GenBank/DDBJ databases">
        <title>Massive genome expansion in bonnet fungi (Mycena s.s.) driven by repeated elements and novel gene families across ecological guilds.</title>
        <authorList>
            <consortium name="Lawrence Berkeley National Laboratory"/>
            <person name="Harder C.B."/>
            <person name="Miyauchi S."/>
            <person name="Viragh M."/>
            <person name="Kuo A."/>
            <person name="Thoen E."/>
            <person name="Andreopoulos B."/>
            <person name="Lu D."/>
            <person name="Skrede I."/>
            <person name="Drula E."/>
            <person name="Henrissat B."/>
            <person name="Morin E."/>
            <person name="Kohler A."/>
            <person name="Barry K."/>
            <person name="LaButti K."/>
            <person name="Morin E."/>
            <person name="Salamov A."/>
            <person name="Lipzen A."/>
            <person name="Mereny Z."/>
            <person name="Hegedus B."/>
            <person name="Baldrian P."/>
            <person name="Stursova M."/>
            <person name="Weitz H."/>
            <person name="Taylor A."/>
            <person name="Grigoriev I.V."/>
            <person name="Nagy L.G."/>
            <person name="Martin F."/>
            <person name="Kauserud H."/>
        </authorList>
    </citation>
    <scope>NUCLEOTIDE SEQUENCE</scope>
    <source>
        <strain evidence="1">CBHHK188m</strain>
    </source>
</reference>
<name>A0AAD7NY73_9AGAR</name>
<proteinExistence type="predicted"/>
<accession>A0AAD7NY73</accession>
<keyword evidence="2" id="KW-1185">Reference proteome</keyword>
<sequence length="76" mass="8810">MNTNEPPEDPESTLLRSVVSKTKTRLACLDDEISLLKDRLKRLEEERAARSDYHARNVGILSPMRRFPPEILTEIF</sequence>
<evidence type="ECO:0000313" key="1">
    <source>
        <dbReference type="EMBL" id="KAJ7780106.1"/>
    </source>
</evidence>
<evidence type="ECO:0008006" key="3">
    <source>
        <dbReference type="Google" id="ProtNLM"/>
    </source>
</evidence>
<organism evidence="1 2">
    <name type="scientific">Mycena maculata</name>
    <dbReference type="NCBI Taxonomy" id="230809"/>
    <lineage>
        <taxon>Eukaryota</taxon>
        <taxon>Fungi</taxon>
        <taxon>Dikarya</taxon>
        <taxon>Basidiomycota</taxon>
        <taxon>Agaricomycotina</taxon>
        <taxon>Agaricomycetes</taxon>
        <taxon>Agaricomycetidae</taxon>
        <taxon>Agaricales</taxon>
        <taxon>Marasmiineae</taxon>
        <taxon>Mycenaceae</taxon>
        <taxon>Mycena</taxon>
    </lineage>
</organism>
<dbReference type="Proteomes" id="UP001215280">
    <property type="component" value="Unassembled WGS sequence"/>
</dbReference>